<dbReference type="PANTHER" id="PTHR37691:SF1">
    <property type="entry name" value="BLR3518 PROTEIN"/>
    <property type="match status" value="1"/>
</dbReference>
<dbReference type="SUPFAM" id="SSF75169">
    <property type="entry name" value="DsrEFH-like"/>
    <property type="match status" value="1"/>
</dbReference>
<dbReference type="Proteomes" id="UP000181969">
    <property type="component" value="Unassembled WGS sequence"/>
</dbReference>
<sequence length="111" mass="12523">MLQVILHIDENHKWNTLLSNVKNLKEWLTQNKEPGKIEILVNGEAVEMALKTSSVDLAEVFKRDIKVAVCQNSLNMRGYKEEELQEGCTVVPAGIVELVQKQNSGFAYVKP</sequence>
<name>A0A1I4EMT4_9LACT</name>
<evidence type="ECO:0000313" key="2">
    <source>
        <dbReference type="Proteomes" id="UP000181969"/>
    </source>
</evidence>
<reference evidence="1 2" key="1">
    <citation type="submission" date="2016-10" db="EMBL/GenBank/DDBJ databases">
        <authorList>
            <person name="de Groot N.N."/>
        </authorList>
    </citation>
    <scope>NUCLEOTIDE SEQUENCE [LARGE SCALE GENOMIC DNA]</scope>
    <source>
        <strain evidence="1 2">M79</strain>
    </source>
</reference>
<gene>
    <name evidence="1" type="ORF">SAMN05216438_10186</name>
</gene>
<dbReference type="Gene3D" id="3.40.1260.10">
    <property type="entry name" value="DsrEFH-like"/>
    <property type="match status" value="1"/>
</dbReference>
<dbReference type="OrthoDB" id="6412948at2"/>
<dbReference type="AlphaFoldDB" id="A0A1I4EMT4"/>
<dbReference type="Pfam" id="PF02635">
    <property type="entry name" value="DsrE"/>
    <property type="match status" value="1"/>
</dbReference>
<dbReference type="InterPro" id="IPR027396">
    <property type="entry name" value="DsrEFH-like"/>
</dbReference>
<dbReference type="OMA" id="FFACHNS"/>
<dbReference type="EMBL" id="FOTJ01000001">
    <property type="protein sequence ID" value="SFL07048.1"/>
    <property type="molecule type" value="Genomic_DNA"/>
</dbReference>
<dbReference type="RefSeq" id="WP_014024721.1">
    <property type="nucleotide sequence ID" value="NZ_AP027239.1"/>
</dbReference>
<accession>A0A1I4EMT4</accession>
<evidence type="ECO:0000313" key="1">
    <source>
        <dbReference type="EMBL" id="SFL07048.1"/>
    </source>
</evidence>
<organism evidence="1 2">
    <name type="scientific">Lactococcus garvieae</name>
    <dbReference type="NCBI Taxonomy" id="1363"/>
    <lineage>
        <taxon>Bacteria</taxon>
        <taxon>Bacillati</taxon>
        <taxon>Bacillota</taxon>
        <taxon>Bacilli</taxon>
        <taxon>Lactobacillales</taxon>
        <taxon>Streptococcaceae</taxon>
        <taxon>Lactococcus</taxon>
    </lineage>
</organism>
<dbReference type="InterPro" id="IPR003787">
    <property type="entry name" value="Sulphur_relay_DsrE/F-like"/>
</dbReference>
<proteinExistence type="predicted"/>
<dbReference type="PANTHER" id="PTHR37691">
    <property type="entry name" value="BLR3518 PROTEIN"/>
    <property type="match status" value="1"/>
</dbReference>
<protein>
    <submittedName>
        <fullName evidence="1">Uncharacterized protein</fullName>
    </submittedName>
</protein>